<proteinExistence type="predicted"/>
<reference evidence="2" key="1">
    <citation type="submission" date="2016-10" db="EMBL/GenBank/DDBJ databases">
        <authorList>
            <person name="Varghese N."/>
            <person name="Submissions S."/>
        </authorList>
    </citation>
    <scope>NUCLEOTIDE SEQUENCE [LARGE SCALE GENOMIC DNA]</scope>
    <source>
        <strain evidence="2">DSM 19110</strain>
    </source>
</reference>
<dbReference type="AlphaFoldDB" id="A0A1G9RQW2"/>
<evidence type="ECO:0008006" key="3">
    <source>
        <dbReference type="Google" id="ProtNLM"/>
    </source>
</evidence>
<dbReference type="Pfam" id="PF16398">
    <property type="entry name" value="DUF5007"/>
    <property type="match status" value="1"/>
</dbReference>
<protein>
    <recommendedName>
        <fullName evidence="3">DUF5007 domain-containing protein</fullName>
    </recommendedName>
</protein>
<name>A0A1G9RQW2_9SPHI</name>
<keyword evidence="2" id="KW-1185">Reference proteome</keyword>
<dbReference type="Proteomes" id="UP000183200">
    <property type="component" value="Unassembled WGS sequence"/>
</dbReference>
<gene>
    <name evidence="1" type="ORF">SAMN05421820_103326</name>
</gene>
<dbReference type="OrthoDB" id="739920at2"/>
<dbReference type="EMBL" id="FNGY01000003">
    <property type="protein sequence ID" value="SDM25611.1"/>
    <property type="molecule type" value="Genomic_DNA"/>
</dbReference>
<dbReference type="PROSITE" id="PS51257">
    <property type="entry name" value="PROKAR_LIPOPROTEIN"/>
    <property type="match status" value="1"/>
</dbReference>
<dbReference type="RefSeq" id="WP_074605976.1">
    <property type="nucleotide sequence ID" value="NZ_FNGY01000003.1"/>
</dbReference>
<evidence type="ECO:0000313" key="2">
    <source>
        <dbReference type="Proteomes" id="UP000183200"/>
    </source>
</evidence>
<sequence length="308" mass="34367">MKISRQTSGALFLLFACFFMSCKKSTNKEGFLSPAIKYPNTSINASVGSALIQSGAMITDESTKPLEFSIDAIRNEDGSAATAVMDYKVDTYFWSAEYTGKEPTNKELDAKRTKVNRPAIDINPANGNVIIYPEATDTLKLKKGKYIIDVKVKNSAEERVIKGALTVNVSYSAPFYYRFSGVDGKLKDFTVDFVRKQNTGNKITVYTLKKDGTPIDPKKLIGYDYGTAAAPDLKDWHNLGLSNPTKYTEFPDRLELEIAGFPLPFVAGKVLRIDMYNDGDANGAYFNYWFDMAILKEGVWEVTIKLNY</sequence>
<organism evidence="1 2">
    <name type="scientific">Pedobacter steynii</name>
    <dbReference type="NCBI Taxonomy" id="430522"/>
    <lineage>
        <taxon>Bacteria</taxon>
        <taxon>Pseudomonadati</taxon>
        <taxon>Bacteroidota</taxon>
        <taxon>Sphingobacteriia</taxon>
        <taxon>Sphingobacteriales</taxon>
        <taxon>Sphingobacteriaceae</taxon>
        <taxon>Pedobacter</taxon>
    </lineage>
</organism>
<dbReference type="InterPro" id="IPR032173">
    <property type="entry name" value="DUF5007"/>
</dbReference>
<accession>A0A1G9RQW2</accession>
<evidence type="ECO:0000313" key="1">
    <source>
        <dbReference type="EMBL" id="SDM25611.1"/>
    </source>
</evidence>